<comment type="caution">
    <text evidence="1">The sequence shown here is derived from an EMBL/GenBank/DDBJ whole genome shotgun (WGS) entry which is preliminary data.</text>
</comment>
<sequence>MFQVDGTVPSVVFDFGSHTCKVGFAGEDLPHSLYSSNIGAFPSPVVANGGVQPAKRGIIVGDQALAIRRDDMNVTPAFDANGLVANWEAYEGLLAHAYSTGVQAASEDFAVMYAEPTHACIRQRERIGELLFETHGAPALAVSPAVVLAAYANGRHTGVVLDVGDATTTAAPVLDGTVARSLVLRTRVAGRSLSEAVAGQTRDAKIPIRPLWSYRRLMGEAAAAARDQQRAIAEADAAVEATALADAAEAAAATAASTATAAAAAEQAAEAGDEITPVSGGANGGALGGAAGVAAATAATAAAASAVATAAAARRPSASSAALARRLARLPPPVQELSFPGTTPSYDAFARLRLVESIKEALCRVEEPLSAAAAATAKAAAAAGGPGAVGADGDDSDGESDVRFTLPDGNVVDLGGPRQFAAAAALFGRLPHTPPPRAALAAAAGISFAAPAASAAHTAAYGSAATGSSAGLSGLVLDALRSADQSTHKDLWAGICLTGGTSNLGGLFERLSGELMGHHFRARVLAASGVPERRFCTWTGGSILATFTDFQRMWVSKADYEEVCWRLCSWWNGVGALLWAGGGRMGGLPRPLRDCSTPLRWAVQTMETAFGRRRTRDAAAA</sequence>
<reference evidence="1" key="1">
    <citation type="submission" date="2019-11" db="EMBL/GenBank/DDBJ databases">
        <title>Nori genome reveals adaptations in red seaweeds to the harsh intertidal environment.</title>
        <authorList>
            <person name="Wang D."/>
            <person name="Mao Y."/>
        </authorList>
    </citation>
    <scope>NUCLEOTIDE SEQUENCE</scope>
    <source>
        <tissue evidence="1">Gametophyte</tissue>
    </source>
</reference>
<proteinExistence type="predicted"/>
<dbReference type="Proteomes" id="UP000798662">
    <property type="component" value="Chromosome 1"/>
</dbReference>
<gene>
    <name evidence="1" type="ORF">I4F81_000767</name>
</gene>
<accession>A0ACC3BKY6</accession>
<evidence type="ECO:0000313" key="2">
    <source>
        <dbReference type="Proteomes" id="UP000798662"/>
    </source>
</evidence>
<name>A0ACC3BKY6_PYRYE</name>
<evidence type="ECO:0000313" key="1">
    <source>
        <dbReference type="EMBL" id="KAK1858156.1"/>
    </source>
</evidence>
<organism evidence="1 2">
    <name type="scientific">Pyropia yezoensis</name>
    <name type="common">Susabi-nori</name>
    <name type="synonym">Porphyra yezoensis</name>
    <dbReference type="NCBI Taxonomy" id="2788"/>
    <lineage>
        <taxon>Eukaryota</taxon>
        <taxon>Rhodophyta</taxon>
        <taxon>Bangiophyceae</taxon>
        <taxon>Bangiales</taxon>
        <taxon>Bangiaceae</taxon>
        <taxon>Pyropia</taxon>
    </lineage>
</organism>
<protein>
    <submittedName>
        <fullName evidence="1">Uncharacterized protein</fullName>
    </submittedName>
</protein>
<keyword evidence="2" id="KW-1185">Reference proteome</keyword>
<dbReference type="EMBL" id="CM020618">
    <property type="protein sequence ID" value="KAK1858156.1"/>
    <property type="molecule type" value="Genomic_DNA"/>
</dbReference>